<dbReference type="RefSeq" id="XP_033669733.1">
    <property type="nucleotide sequence ID" value="XM_033805589.1"/>
</dbReference>
<dbReference type="PANTHER" id="PTHR36978:SF4">
    <property type="entry name" value="P-LOOP CONTAINING NUCLEOSIDE TRIPHOSPHATE HYDROLASE PROTEIN"/>
    <property type="match status" value="1"/>
</dbReference>
<protein>
    <recommendedName>
        <fullName evidence="4">Sulfotransferase domain-containing protein</fullName>
    </recommendedName>
</protein>
<dbReference type="Proteomes" id="UP000799537">
    <property type="component" value="Unassembled WGS sequence"/>
</dbReference>
<accession>A0A6A6CNY4</accession>
<dbReference type="InterPro" id="IPR040632">
    <property type="entry name" value="Sulfotransfer_4"/>
</dbReference>
<reference evidence="2" key="1">
    <citation type="journal article" date="2020" name="Stud. Mycol.">
        <title>101 Dothideomycetes genomes: a test case for predicting lifestyles and emergence of pathogens.</title>
        <authorList>
            <person name="Haridas S."/>
            <person name="Albert R."/>
            <person name="Binder M."/>
            <person name="Bloem J."/>
            <person name="Labutti K."/>
            <person name="Salamov A."/>
            <person name="Andreopoulos B."/>
            <person name="Baker S."/>
            <person name="Barry K."/>
            <person name="Bills G."/>
            <person name="Bluhm B."/>
            <person name="Cannon C."/>
            <person name="Castanera R."/>
            <person name="Culley D."/>
            <person name="Daum C."/>
            <person name="Ezra D."/>
            <person name="Gonzalez J."/>
            <person name="Henrissat B."/>
            <person name="Kuo A."/>
            <person name="Liang C."/>
            <person name="Lipzen A."/>
            <person name="Lutzoni F."/>
            <person name="Magnuson J."/>
            <person name="Mondo S."/>
            <person name="Nolan M."/>
            <person name="Ohm R."/>
            <person name="Pangilinan J."/>
            <person name="Park H.-J."/>
            <person name="Ramirez L."/>
            <person name="Alfaro M."/>
            <person name="Sun H."/>
            <person name="Tritt A."/>
            <person name="Yoshinaga Y."/>
            <person name="Zwiers L.-H."/>
            <person name="Turgeon B."/>
            <person name="Goodwin S."/>
            <person name="Spatafora J."/>
            <person name="Crous P."/>
            <person name="Grigoriev I."/>
        </authorList>
    </citation>
    <scope>NUCLEOTIDE SEQUENCE</scope>
    <source>
        <strain evidence="2">ATCC 36951</strain>
    </source>
</reference>
<organism evidence="2 3">
    <name type="scientific">Zasmidium cellare ATCC 36951</name>
    <dbReference type="NCBI Taxonomy" id="1080233"/>
    <lineage>
        <taxon>Eukaryota</taxon>
        <taxon>Fungi</taxon>
        <taxon>Dikarya</taxon>
        <taxon>Ascomycota</taxon>
        <taxon>Pezizomycotina</taxon>
        <taxon>Dothideomycetes</taxon>
        <taxon>Dothideomycetidae</taxon>
        <taxon>Mycosphaerellales</taxon>
        <taxon>Mycosphaerellaceae</taxon>
        <taxon>Zasmidium</taxon>
    </lineage>
</organism>
<evidence type="ECO:0000313" key="3">
    <source>
        <dbReference type="Proteomes" id="UP000799537"/>
    </source>
</evidence>
<gene>
    <name evidence="2" type="ORF">M409DRAFT_20859</name>
</gene>
<sequence length="514" mass="59041">MARKRGLKGHWAPTQNGIPSTSSHQRQGARRQLNEISNGLSDQLRRPQNVIFEPIGSIRKPPKFWLNAIEAKYEGKGTPYTRSDFEVGLGKYAALSDQPCYWLWRELMDAYPEAKVILVQRDFQRWIKSYDQASVTGVAFTPMTDVVVLLEPLLNSYVARAVRKVILGYFHARNAQEVLANAKGVFERHYDEIREKCAKTPGRLVEMRIDQGWEPIFPTHNMAPHIMVMQIRPRLERCDHFWKLPLEVRQKIFSMAFNGQILLMKTPLRRASEIQGVIYRKRVPRAFNNLLVSKKFYAEATKVLFETATFAFVNVVEDTGRMRFNGEVIWAPMPDLTLVTSPGQLQRIRSFEVLHGLELQYLVAQAVRFEMILHYIVLARCNPSDFGFGPLQDIIMQTDIARDCSHLCDLQTLRGPDNITGDLAKVKGLRNVEVRQQVCDKCRSEARFCKCKLIQLELEMAVLREILKAAEEEKDGGRIRALEQNIGERQRLWTDGSGNIAKWKAKQVKAEAKD</sequence>
<feature type="compositionally biased region" description="Polar residues" evidence="1">
    <location>
        <begin position="13"/>
        <end position="26"/>
    </location>
</feature>
<evidence type="ECO:0008006" key="4">
    <source>
        <dbReference type="Google" id="ProtNLM"/>
    </source>
</evidence>
<proteinExistence type="predicted"/>
<dbReference type="Gene3D" id="3.40.50.300">
    <property type="entry name" value="P-loop containing nucleotide triphosphate hydrolases"/>
    <property type="match status" value="1"/>
</dbReference>
<feature type="region of interest" description="Disordered" evidence="1">
    <location>
        <begin position="1"/>
        <end position="31"/>
    </location>
</feature>
<dbReference type="InterPro" id="IPR027417">
    <property type="entry name" value="P-loop_NTPase"/>
</dbReference>
<dbReference type="AlphaFoldDB" id="A0A6A6CNY4"/>
<keyword evidence="3" id="KW-1185">Reference proteome</keyword>
<evidence type="ECO:0000256" key="1">
    <source>
        <dbReference type="SAM" id="MobiDB-lite"/>
    </source>
</evidence>
<dbReference type="PANTHER" id="PTHR36978">
    <property type="entry name" value="P-LOOP CONTAINING NUCLEOTIDE TRIPHOSPHATE HYDROLASE"/>
    <property type="match status" value="1"/>
</dbReference>
<name>A0A6A6CNY4_ZASCE</name>
<dbReference type="EMBL" id="ML993589">
    <property type="protein sequence ID" value="KAF2168844.1"/>
    <property type="molecule type" value="Genomic_DNA"/>
</dbReference>
<dbReference type="GeneID" id="54558861"/>
<evidence type="ECO:0000313" key="2">
    <source>
        <dbReference type="EMBL" id="KAF2168844.1"/>
    </source>
</evidence>
<dbReference type="Pfam" id="PF17784">
    <property type="entry name" value="Sulfotransfer_4"/>
    <property type="match status" value="1"/>
</dbReference>
<dbReference type="OrthoDB" id="408152at2759"/>